<dbReference type="EMBL" id="JARIHO010000032">
    <property type="protein sequence ID" value="KAJ7334896.1"/>
    <property type="molecule type" value="Genomic_DNA"/>
</dbReference>
<sequence>MSDHSLPDEIISEILSPALKVSDEVFSDTSRVSPFSKYSESTSAYLLVCKSWLRVATPLLYNVVILRSKAQAKALSLALAGNKMLGKFIKKLRVEGGYGAPMLTILQCSPNISDLFVSLEIYSSDNTNGLCKGLQLLNPTRLILWDLSFRPLENKMVSQLVDALAKSISQWDRLSVFDCPFAATTNRAKKVISPLIRSKRLQALAISFVSTSSWAYDTFKECPLKVIQAKQPVQEWERTHYLPRLKNDPKLMALLKFTDTITRSLDELERGHLEPALELPLIAPSLNPSFTPLAGAPEDVHDKIWARVLHFAMSVPELANDVKWKDIPRRVPLLLRLGLPSYYAHVMLRRSSAAPSFASALSRNPSLGPHVRSLGIQYWSSIDHEFGTNPMLAILLRTSGLLRFGGNKDLANDTFSADEEGPISWNAFEAMAQCSGSTLRECFARIHTYQVASANIFAGLTALRTLIWNSSTTFLEVPNASGHGLPSLEKLWISSASTSFMTVLSRMKLPSLRRVILSCDSPSSEIFLETHGPKLTELHVSSYFLSIMESRVLKLCPNLRSFSILGYRPPDADDLYLSEPITSLVKMIFEASYVRRNMAKNEIAEWEQFFTELNTESLPNLREIWVENCEWPTTERDIAKSGWVRCAEMMIKRNINLVDRTGTKWRSRLQVK</sequence>
<evidence type="ECO:0000313" key="1">
    <source>
        <dbReference type="EMBL" id="KAJ7334896.1"/>
    </source>
</evidence>
<organism evidence="1 2">
    <name type="scientific">Mycena albidolilacea</name>
    <dbReference type="NCBI Taxonomy" id="1033008"/>
    <lineage>
        <taxon>Eukaryota</taxon>
        <taxon>Fungi</taxon>
        <taxon>Dikarya</taxon>
        <taxon>Basidiomycota</taxon>
        <taxon>Agaricomycotina</taxon>
        <taxon>Agaricomycetes</taxon>
        <taxon>Agaricomycetidae</taxon>
        <taxon>Agaricales</taxon>
        <taxon>Marasmiineae</taxon>
        <taxon>Mycenaceae</taxon>
        <taxon>Mycena</taxon>
    </lineage>
</organism>
<protein>
    <submittedName>
        <fullName evidence="1">Uncharacterized protein</fullName>
    </submittedName>
</protein>
<reference evidence="1" key="1">
    <citation type="submission" date="2023-03" db="EMBL/GenBank/DDBJ databases">
        <title>Massive genome expansion in bonnet fungi (Mycena s.s.) driven by repeated elements and novel gene families across ecological guilds.</title>
        <authorList>
            <consortium name="Lawrence Berkeley National Laboratory"/>
            <person name="Harder C.B."/>
            <person name="Miyauchi S."/>
            <person name="Viragh M."/>
            <person name="Kuo A."/>
            <person name="Thoen E."/>
            <person name="Andreopoulos B."/>
            <person name="Lu D."/>
            <person name="Skrede I."/>
            <person name="Drula E."/>
            <person name="Henrissat B."/>
            <person name="Morin E."/>
            <person name="Kohler A."/>
            <person name="Barry K."/>
            <person name="LaButti K."/>
            <person name="Morin E."/>
            <person name="Salamov A."/>
            <person name="Lipzen A."/>
            <person name="Mereny Z."/>
            <person name="Hegedus B."/>
            <person name="Baldrian P."/>
            <person name="Stursova M."/>
            <person name="Weitz H."/>
            <person name="Taylor A."/>
            <person name="Grigoriev I.V."/>
            <person name="Nagy L.G."/>
            <person name="Martin F."/>
            <person name="Kauserud H."/>
        </authorList>
    </citation>
    <scope>NUCLEOTIDE SEQUENCE</scope>
    <source>
        <strain evidence="1">CBHHK002</strain>
    </source>
</reference>
<evidence type="ECO:0000313" key="2">
    <source>
        <dbReference type="Proteomes" id="UP001218218"/>
    </source>
</evidence>
<keyword evidence="2" id="KW-1185">Reference proteome</keyword>
<dbReference type="AlphaFoldDB" id="A0AAD7EKS3"/>
<name>A0AAD7EKS3_9AGAR</name>
<proteinExistence type="predicted"/>
<dbReference type="Proteomes" id="UP001218218">
    <property type="component" value="Unassembled WGS sequence"/>
</dbReference>
<comment type="caution">
    <text evidence="1">The sequence shown here is derived from an EMBL/GenBank/DDBJ whole genome shotgun (WGS) entry which is preliminary data.</text>
</comment>
<dbReference type="SUPFAM" id="SSF52047">
    <property type="entry name" value="RNI-like"/>
    <property type="match status" value="1"/>
</dbReference>
<dbReference type="Gene3D" id="3.80.10.10">
    <property type="entry name" value="Ribonuclease Inhibitor"/>
    <property type="match status" value="1"/>
</dbReference>
<accession>A0AAD7EKS3</accession>
<dbReference type="InterPro" id="IPR032675">
    <property type="entry name" value="LRR_dom_sf"/>
</dbReference>
<gene>
    <name evidence="1" type="ORF">DFH08DRAFT_1083415</name>
</gene>